<reference evidence="3" key="1">
    <citation type="journal article" date="2012" name="Science">
        <title>The Paleozoic origin of enzymatic lignin decomposition reconstructed from 31 fungal genomes.</title>
        <authorList>
            <person name="Floudas D."/>
            <person name="Binder M."/>
            <person name="Riley R."/>
            <person name="Barry K."/>
            <person name="Blanchette R.A."/>
            <person name="Henrissat B."/>
            <person name="Martinez A.T."/>
            <person name="Otillar R."/>
            <person name="Spatafora J.W."/>
            <person name="Yadav J.S."/>
            <person name="Aerts A."/>
            <person name="Benoit I."/>
            <person name="Boyd A."/>
            <person name="Carlson A."/>
            <person name="Copeland A."/>
            <person name="Coutinho P.M."/>
            <person name="de Vries R.P."/>
            <person name="Ferreira P."/>
            <person name="Findley K."/>
            <person name="Foster B."/>
            <person name="Gaskell J."/>
            <person name="Glotzer D."/>
            <person name="Gorecki P."/>
            <person name="Heitman J."/>
            <person name="Hesse C."/>
            <person name="Hori C."/>
            <person name="Igarashi K."/>
            <person name="Jurgens J.A."/>
            <person name="Kallen N."/>
            <person name="Kersten P."/>
            <person name="Kohler A."/>
            <person name="Kuees U."/>
            <person name="Kumar T.K.A."/>
            <person name="Kuo A."/>
            <person name="LaButti K."/>
            <person name="Larrondo L.F."/>
            <person name="Lindquist E."/>
            <person name="Ling A."/>
            <person name="Lombard V."/>
            <person name="Lucas S."/>
            <person name="Lundell T."/>
            <person name="Martin R."/>
            <person name="McLaughlin D.J."/>
            <person name="Morgenstern I."/>
            <person name="Morin E."/>
            <person name="Murat C."/>
            <person name="Nagy L.G."/>
            <person name="Nolan M."/>
            <person name="Ohm R.A."/>
            <person name="Patyshakuliyeva A."/>
            <person name="Rokas A."/>
            <person name="Ruiz-Duenas F.J."/>
            <person name="Sabat G."/>
            <person name="Salamov A."/>
            <person name="Samejima M."/>
            <person name="Schmutz J."/>
            <person name="Slot J.C."/>
            <person name="St John F."/>
            <person name="Stenlid J."/>
            <person name="Sun H."/>
            <person name="Sun S."/>
            <person name="Syed K."/>
            <person name="Tsang A."/>
            <person name="Wiebenga A."/>
            <person name="Young D."/>
            <person name="Pisabarro A."/>
            <person name="Eastwood D.C."/>
            <person name="Martin F."/>
            <person name="Cullen D."/>
            <person name="Grigoriev I.V."/>
            <person name="Hibbett D.S."/>
        </authorList>
    </citation>
    <scope>NUCLEOTIDE SEQUENCE [LARGE SCALE GENOMIC DNA]</scope>
    <source>
        <strain evidence="3">TFB10046</strain>
    </source>
</reference>
<feature type="non-terminal residue" evidence="2">
    <location>
        <position position="217"/>
    </location>
</feature>
<dbReference type="GO" id="GO:0004497">
    <property type="term" value="F:monooxygenase activity"/>
    <property type="evidence" value="ECO:0007669"/>
    <property type="project" value="InterPro"/>
</dbReference>
<dbReference type="SUPFAM" id="SSF48264">
    <property type="entry name" value="Cytochrome P450"/>
    <property type="match status" value="1"/>
</dbReference>
<dbReference type="AlphaFoldDB" id="J0CQV4"/>
<dbReference type="Gene3D" id="1.10.630.10">
    <property type="entry name" value="Cytochrome P450"/>
    <property type="match status" value="1"/>
</dbReference>
<dbReference type="OrthoDB" id="3171356at2759"/>
<dbReference type="KEGG" id="adl:AURDEDRAFT_178302"/>
<comment type="pathway">
    <text evidence="1">Secondary metabolite biosynthesis.</text>
</comment>
<dbReference type="InterPro" id="IPR001128">
    <property type="entry name" value="Cyt_P450"/>
</dbReference>
<dbReference type="Pfam" id="PF00067">
    <property type="entry name" value="p450"/>
    <property type="match status" value="1"/>
</dbReference>
<dbReference type="OMA" id="HAFSQNA"/>
<dbReference type="GO" id="GO:0020037">
    <property type="term" value="F:heme binding"/>
    <property type="evidence" value="ECO:0007669"/>
    <property type="project" value="InterPro"/>
</dbReference>
<dbReference type="Proteomes" id="UP000006514">
    <property type="component" value="Unassembled WGS sequence"/>
</dbReference>
<dbReference type="PANTHER" id="PTHR24305:SF161">
    <property type="entry name" value="P450, PUTATIVE (EUROFUNG)-RELATED"/>
    <property type="match status" value="1"/>
</dbReference>
<name>J0CQV4_AURST</name>
<dbReference type="GO" id="GO:0005506">
    <property type="term" value="F:iron ion binding"/>
    <property type="evidence" value="ECO:0007669"/>
    <property type="project" value="InterPro"/>
</dbReference>
<gene>
    <name evidence="2" type="ORF">AURDEDRAFT_178302</name>
</gene>
<dbReference type="GO" id="GO:0016705">
    <property type="term" value="F:oxidoreductase activity, acting on paired donors, with incorporation or reduction of molecular oxygen"/>
    <property type="evidence" value="ECO:0007669"/>
    <property type="project" value="InterPro"/>
</dbReference>
<dbReference type="eggNOG" id="KOG0159">
    <property type="taxonomic scope" value="Eukaryota"/>
</dbReference>
<evidence type="ECO:0000256" key="1">
    <source>
        <dbReference type="ARBA" id="ARBA00005179"/>
    </source>
</evidence>
<proteinExistence type="predicted"/>
<sequence>MTFSLADVPYAWLGAALGGAVVWKVVYELYLSPLGRQKIPGPKLLAVSNAWYQLSMLARRRTFNIHDLFEKYGPVVRVGSGVVAFRDVEIVKEIYRTHRFRKSSWYHGLTFGNIQNSFSTSDPTLHSRCRKFNAPAFRPDNLRKAGSVLNSQMDDLVMRLKTDCEGGQYIDMIQLFPRLTLDILGLTVIGARFDQIATGKDHEFAKNSHEWLLDKLL</sequence>
<keyword evidence="3" id="KW-1185">Reference proteome</keyword>
<protein>
    <submittedName>
        <fullName evidence="2">Cytochrome P450</fullName>
    </submittedName>
</protein>
<evidence type="ECO:0000313" key="3">
    <source>
        <dbReference type="Proteomes" id="UP000006514"/>
    </source>
</evidence>
<organism evidence="2 3">
    <name type="scientific">Auricularia subglabra (strain TFB-10046 / SS5)</name>
    <name type="common">White-rot fungus</name>
    <name type="synonym">Auricularia delicata (strain TFB10046)</name>
    <dbReference type="NCBI Taxonomy" id="717982"/>
    <lineage>
        <taxon>Eukaryota</taxon>
        <taxon>Fungi</taxon>
        <taxon>Dikarya</taxon>
        <taxon>Basidiomycota</taxon>
        <taxon>Agaricomycotina</taxon>
        <taxon>Agaricomycetes</taxon>
        <taxon>Auriculariales</taxon>
        <taxon>Auriculariaceae</taxon>
        <taxon>Auricularia</taxon>
    </lineage>
</organism>
<accession>J0CQV4</accession>
<dbReference type="PANTHER" id="PTHR24305">
    <property type="entry name" value="CYTOCHROME P450"/>
    <property type="match status" value="1"/>
</dbReference>
<dbReference type="InParanoid" id="J0CQV4"/>
<dbReference type="EMBL" id="JH688810">
    <property type="protein sequence ID" value="EJD32604.1"/>
    <property type="molecule type" value="Genomic_DNA"/>
</dbReference>
<dbReference type="InterPro" id="IPR036396">
    <property type="entry name" value="Cyt_P450_sf"/>
</dbReference>
<evidence type="ECO:0000313" key="2">
    <source>
        <dbReference type="EMBL" id="EJD32604.1"/>
    </source>
</evidence>
<dbReference type="InterPro" id="IPR050121">
    <property type="entry name" value="Cytochrome_P450_monoxygenase"/>
</dbReference>